<dbReference type="InterPro" id="IPR015943">
    <property type="entry name" value="WD40/YVTN_repeat-like_dom_sf"/>
</dbReference>
<dbReference type="EMBL" id="CP070608">
    <property type="protein sequence ID" value="QSE99436.1"/>
    <property type="molecule type" value="Genomic_DNA"/>
</dbReference>
<protein>
    <submittedName>
        <fullName evidence="2">Glycosyl hydrolase</fullName>
    </submittedName>
</protein>
<gene>
    <name evidence="2" type="ORF">JR347_16875</name>
</gene>
<sequence>MLKVQLKSAFIFLVSLLLTIDIYAQAVNDVHKEAAKGLKLREIGPALMGGRISDIAVNPKDKNTWYVAAGSGNVWKTINGGITWKPIFDDQASYSIGCVTIDPNNPTILWVGTGENVSGRHVGWGDGVYRSMDAGKTWQHMGLKKSEHIGKILIDPRNSDVIMVAAEGPLWSAGGERGVYKSIDGGKSWNLALKIDENTGVTDIEFDPSNPDVVYAAAYQRRRHTWSLLAGGPKSGIYKSTDNGYTWKQVKTGLPSGDMGKIGLAVTAADPQRVFATIEANDEERGFYRSDDKGESWSKMNSYISGGTGPHYYQEIEASQSNPDLVYQMDVFLHVTRDGGKTFDYLTNGRTKHSDNHAMWIDPDNGNHLIAGTDGGLYESFDEGATWRHFENLPISQFYKAALDNSEPFYNVVVGAQDLGTLIGPSRTMNTEGVRNQDWYVPLGADGYDCAVDPTDPNIVYMEIQNGLLFRLDRRTEEVLMIQPQPQPNDPPERYNWDSPVLISPHDNKTLFFGSQRLWKSTDRGNSWTAISGDLTTNKNRYELKMMDNVPSVDALYDNGAMSKFSTLTSISESPIAKGLIYTGSDDGLIQVTEDGGQSWRKAQSLPKVPELSFINDIEASKHNANTVFASADAHKIGDYTTYLFMSSDRGKSWQAINGDLPANTIVWSIKQDHVDQNLLVIGTEYGIYYSPNKGTNWLKLGAGVPTIPFRDIELHERDNDLVGASFGRGVFVLDDYSALREAGKVSNNTLFPIRDAWWFVPNAPYQATGGPSAGSSNFKTPNPSHGALITYYISEVPKTSEEKREEKEKSLKEQGANIPFPGWATLKAESLEDKPEVLILIKDENGNAVRWLNGAAKKGVHRINWDLRIPAPDPISLSQPAFVPPWAGSPEGPMAIPGKYSAELYLVENGNLVAQGQAQEFVVKPTPNLPQNVNYAEYAAFTKQTNELSRKLGAAGNKLGEVSSKLRHIDAAITQTPSLNPEFFKKLKEFNTQLTELREVLFGDATRQGKDESTTPSISDYVWKVVYGHWNTTQLPTETQKQSIESGTKQIADFVKKFETYANNLAAFEKSLEEAGAPYTPGRGLE</sequence>
<accession>A0A974WJ62</accession>
<evidence type="ECO:0000313" key="3">
    <source>
        <dbReference type="Proteomes" id="UP000662783"/>
    </source>
</evidence>
<dbReference type="InterPro" id="IPR052025">
    <property type="entry name" value="Xyloglucanase_GH74"/>
</dbReference>
<dbReference type="GO" id="GO:0010411">
    <property type="term" value="P:xyloglucan metabolic process"/>
    <property type="evidence" value="ECO:0007669"/>
    <property type="project" value="TreeGrafter"/>
</dbReference>
<keyword evidence="2" id="KW-0378">Hydrolase</keyword>
<dbReference type="PANTHER" id="PTHR43739:SF5">
    <property type="entry name" value="EXO-ALPHA-SIALIDASE"/>
    <property type="match status" value="1"/>
</dbReference>
<feature type="chain" id="PRO_5037953097" evidence="1">
    <location>
        <begin position="27"/>
        <end position="1087"/>
    </location>
</feature>
<dbReference type="Gene3D" id="2.130.10.10">
    <property type="entry name" value="YVTN repeat-like/Quinoprotein amine dehydrogenase"/>
    <property type="match status" value="5"/>
</dbReference>
<dbReference type="Proteomes" id="UP000662783">
    <property type="component" value="Chromosome"/>
</dbReference>
<dbReference type="KEGG" id="fuv:JR347_16875"/>
<evidence type="ECO:0000313" key="2">
    <source>
        <dbReference type="EMBL" id="QSE99436.1"/>
    </source>
</evidence>
<keyword evidence="3" id="KW-1185">Reference proteome</keyword>
<dbReference type="SUPFAM" id="SSF110296">
    <property type="entry name" value="Oligoxyloglucan reducing end-specific cellobiohydrolase"/>
    <property type="match status" value="1"/>
</dbReference>
<proteinExistence type="predicted"/>
<feature type="signal peptide" evidence="1">
    <location>
        <begin position="1"/>
        <end position="26"/>
    </location>
</feature>
<evidence type="ECO:0000256" key="1">
    <source>
        <dbReference type="SAM" id="SignalP"/>
    </source>
</evidence>
<keyword evidence="1" id="KW-0732">Signal</keyword>
<reference evidence="2" key="1">
    <citation type="submission" date="2021-02" db="EMBL/GenBank/DDBJ databases">
        <title>Fulvivirga sp. S481 isolated from sea water.</title>
        <authorList>
            <person name="Bae S.S."/>
            <person name="Baek K."/>
        </authorList>
    </citation>
    <scope>NUCLEOTIDE SEQUENCE</scope>
    <source>
        <strain evidence="2">S481</strain>
    </source>
</reference>
<dbReference type="InterPro" id="IPR036278">
    <property type="entry name" value="Sialidase_sf"/>
</dbReference>
<dbReference type="AlphaFoldDB" id="A0A974WJ62"/>
<dbReference type="CDD" id="cd15482">
    <property type="entry name" value="Sialidase_non-viral"/>
    <property type="match status" value="1"/>
</dbReference>
<name>A0A974WJ62_9BACT</name>
<dbReference type="SUPFAM" id="SSF50939">
    <property type="entry name" value="Sialidases"/>
    <property type="match status" value="1"/>
</dbReference>
<dbReference type="GO" id="GO:0016787">
    <property type="term" value="F:hydrolase activity"/>
    <property type="evidence" value="ECO:0007669"/>
    <property type="project" value="UniProtKB-KW"/>
</dbReference>
<organism evidence="2 3">
    <name type="scientific">Fulvivirga lutea</name>
    <dbReference type="NCBI Taxonomy" id="2810512"/>
    <lineage>
        <taxon>Bacteria</taxon>
        <taxon>Pseudomonadati</taxon>
        <taxon>Bacteroidota</taxon>
        <taxon>Cytophagia</taxon>
        <taxon>Cytophagales</taxon>
        <taxon>Fulvivirgaceae</taxon>
        <taxon>Fulvivirga</taxon>
    </lineage>
</organism>
<dbReference type="PANTHER" id="PTHR43739">
    <property type="entry name" value="XYLOGLUCANASE (EUROFUNG)"/>
    <property type="match status" value="1"/>
</dbReference>